<proteinExistence type="predicted"/>
<feature type="compositionally biased region" description="Polar residues" evidence="1">
    <location>
        <begin position="120"/>
        <end position="150"/>
    </location>
</feature>
<reference evidence="2 3" key="1">
    <citation type="submission" date="2016-07" db="EMBL/GenBank/DDBJ databases">
        <title>Pervasive Adenine N6-methylation of Active Genes in Fungi.</title>
        <authorList>
            <consortium name="DOE Joint Genome Institute"/>
            <person name="Mondo S.J."/>
            <person name="Dannebaum R.O."/>
            <person name="Kuo R.C."/>
            <person name="Labutti K."/>
            <person name="Haridas S."/>
            <person name="Kuo A."/>
            <person name="Salamov A."/>
            <person name="Ahrendt S.R."/>
            <person name="Lipzen A."/>
            <person name="Sullivan W."/>
            <person name="Andreopoulos W.B."/>
            <person name="Clum A."/>
            <person name="Lindquist E."/>
            <person name="Daum C."/>
            <person name="Ramamoorthy G.K."/>
            <person name="Gryganskyi A."/>
            <person name="Culley D."/>
            <person name="Magnuson J.K."/>
            <person name="James T.Y."/>
            <person name="O'Malley M.A."/>
            <person name="Stajich J.E."/>
            <person name="Spatafora J.W."/>
            <person name="Visel A."/>
            <person name="Grigoriev I.V."/>
        </authorList>
    </citation>
    <scope>NUCLEOTIDE SEQUENCE [LARGE SCALE GENOMIC DNA]</scope>
    <source>
        <strain evidence="2 3">CBS 115471</strain>
    </source>
</reference>
<protein>
    <submittedName>
        <fullName evidence="2">Uncharacterized protein</fullName>
    </submittedName>
</protein>
<keyword evidence="3" id="KW-1185">Reference proteome</keyword>
<evidence type="ECO:0000313" key="2">
    <source>
        <dbReference type="EMBL" id="ORX95981.1"/>
    </source>
</evidence>
<dbReference type="Proteomes" id="UP000193144">
    <property type="component" value="Unassembled WGS sequence"/>
</dbReference>
<feature type="region of interest" description="Disordered" evidence="1">
    <location>
        <begin position="1"/>
        <end position="161"/>
    </location>
</feature>
<dbReference type="EMBL" id="MCFA01000266">
    <property type="protein sequence ID" value="ORX95981.1"/>
    <property type="molecule type" value="Genomic_DNA"/>
</dbReference>
<accession>A0A1Y1YD78</accession>
<feature type="compositionally biased region" description="Polar residues" evidence="1">
    <location>
        <begin position="40"/>
        <end position="55"/>
    </location>
</feature>
<name>A0A1Y1YD78_9PLEO</name>
<dbReference type="AlphaFoldDB" id="A0A1Y1YD78"/>
<gene>
    <name evidence="2" type="ORF">BCR34DRAFT_607788</name>
</gene>
<organism evidence="2 3">
    <name type="scientific">Clohesyomyces aquaticus</name>
    <dbReference type="NCBI Taxonomy" id="1231657"/>
    <lineage>
        <taxon>Eukaryota</taxon>
        <taxon>Fungi</taxon>
        <taxon>Dikarya</taxon>
        <taxon>Ascomycota</taxon>
        <taxon>Pezizomycotina</taxon>
        <taxon>Dothideomycetes</taxon>
        <taxon>Pleosporomycetidae</taxon>
        <taxon>Pleosporales</taxon>
        <taxon>Lindgomycetaceae</taxon>
        <taxon>Clohesyomyces</taxon>
    </lineage>
</organism>
<dbReference type="OrthoDB" id="3437960at2759"/>
<evidence type="ECO:0000313" key="3">
    <source>
        <dbReference type="Proteomes" id="UP000193144"/>
    </source>
</evidence>
<evidence type="ECO:0000256" key="1">
    <source>
        <dbReference type="SAM" id="MobiDB-lite"/>
    </source>
</evidence>
<comment type="caution">
    <text evidence="2">The sequence shown here is derived from an EMBL/GenBank/DDBJ whole genome shotgun (WGS) entry which is preliminary data.</text>
</comment>
<feature type="compositionally biased region" description="Low complexity" evidence="1">
    <location>
        <begin position="29"/>
        <end position="39"/>
    </location>
</feature>
<sequence length="161" mass="17312">MHRQGSDYAYMGNLNVPPHLRNEMPQPSPRSSPSLTSQSYNSTVSTQRPAITSHPSGYGPPPILEPPASANHNNQSGGPGSANGSPHMGSMGWQSPSQQALPSPGAGDSGYVYPDPHYGNSASNMYYPNNSNIRRPNSTEPEHYNPNQQRMGGDMWAPPVQ</sequence>
<dbReference type="STRING" id="1231657.A0A1Y1YD78"/>
<feature type="compositionally biased region" description="Polar residues" evidence="1">
    <location>
        <begin position="92"/>
        <end position="101"/>
    </location>
</feature>